<dbReference type="EMBL" id="CAVMJV010000146">
    <property type="protein sequence ID" value="CAK5113371.1"/>
    <property type="molecule type" value="Genomic_DNA"/>
</dbReference>
<protein>
    <submittedName>
        <fullName evidence="1">Uncharacterized protein</fullName>
    </submittedName>
</protein>
<comment type="caution">
    <text evidence="1">The sequence shown here is derived from an EMBL/GenBank/DDBJ whole genome shotgun (WGS) entry which is preliminary data.</text>
</comment>
<accession>A0ACB1AZ48</accession>
<sequence>MIQFIFLTGKNKTKDAIVKVDNKMENTRIPDLIMAVCSPEYNKDDVDTDKAQDFNIKEELLDEKVNISTVEKEEVEKQTIEPAKRASERYKKSSKEVQAEMLQRRLKSLRAALGQKASQSHWPDGEGDKNSSRTGNEMKQSGSKHSEAAKTSSSKRTFSTTSSRQVFLYKNSISLKFDVFQD</sequence>
<name>A0ACB1AZ48_MELEN</name>
<evidence type="ECO:0000313" key="2">
    <source>
        <dbReference type="Proteomes" id="UP001497535"/>
    </source>
</evidence>
<dbReference type="Proteomes" id="UP001497535">
    <property type="component" value="Unassembled WGS sequence"/>
</dbReference>
<proteinExistence type="predicted"/>
<evidence type="ECO:0000313" key="1">
    <source>
        <dbReference type="EMBL" id="CAK5113371.1"/>
    </source>
</evidence>
<reference evidence="1" key="1">
    <citation type="submission" date="2023-11" db="EMBL/GenBank/DDBJ databases">
        <authorList>
            <person name="Poullet M."/>
        </authorList>
    </citation>
    <scope>NUCLEOTIDE SEQUENCE</scope>
    <source>
        <strain evidence="1">E1834</strain>
    </source>
</reference>
<organism evidence="1 2">
    <name type="scientific">Meloidogyne enterolobii</name>
    <name type="common">Root-knot nematode worm</name>
    <name type="synonym">Meloidogyne mayaguensis</name>
    <dbReference type="NCBI Taxonomy" id="390850"/>
    <lineage>
        <taxon>Eukaryota</taxon>
        <taxon>Metazoa</taxon>
        <taxon>Ecdysozoa</taxon>
        <taxon>Nematoda</taxon>
        <taxon>Chromadorea</taxon>
        <taxon>Rhabditida</taxon>
        <taxon>Tylenchina</taxon>
        <taxon>Tylenchomorpha</taxon>
        <taxon>Tylenchoidea</taxon>
        <taxon>Meloidogynidae</taxon>
        <taxon>Meloidogyninae</taxon>
        <taxon>Meloidogyne</taxon>
    </lineage>
</organism>
<gene>
    <name evidence="1" type="ORF">MENTE1834_LOCUS45111</name>
</gene>
<keyword evidence="2" id="KW-1185">Reference proteome</keyword>